<dbReference type="PANTHER" id="PTHR42659">
    <property type="entry name" value="XANTHINE DEHYDROGENASE SUBUNIT C-RELATED"/>
    <property type="match status" value="1"/>
</dbReference>
<evidence type="ECO:0000259" key="5">
    <source>
        <dbReference type="PROSITE" id="PS51387"/>
    </source>
</evidence>
<dbReference type="InterPro" id="IPR016166">
    <property type="entry name" value="FAD-bd_PCMH"/>
</dbReference>
<accession>I4F1I5</accession>
<dbReference type="HOGENOM" id="CLU_1401091_0_0_11"/>
<dbReference type="Proteomes" id="UP000006461">
    <property type="component" value="Chromosome"/>
</dbReference>
<keyword evidence="2" id="KW-0274">FAD</keyword>
<dbReference type="InterPro" id="IPR016167">
    <property type="entry name" value="FAD-bd_PCMH_sub1"/>
</dbReference>
<protein>
    <recommendedName>
        <fullName evidence="5">FAD-binding PCMH-type domain-containing protein</fullName>
    </recommendedName>
</protein>
<dbReference type="GO" id="GO:0071949">
    <property type="term" value="F:FAD binding"/>
    <property type="evidence" value="ECO:0007669"/>
    <property type="project" value="InterPro"/>
</dbReference>
<dbReference type="PROSITE" id="PS51387">
    <property type="entry name" value="FAD_PCMH"/>
    <property type="match status" value="1"/>
</dbReference>
<dbReference type="InterPro" id="IPR051312">
    <property type="entry name" value="Diverse_Substr_Oxidored"/>
</dbReference>
<reference evidence="6 7" key="1">
    <citation type="journal article" date="2012" name="J. Bacteriol.">
        <title>Genome Sequence of Radiation-Resistant Modestobacter marinus Strain BC501, a Representative Actinobacterium That Thrives on Calcareous Stone Surfaces.</title>
        <authorList>
            <person name="Normand P."/>
            <person name="Gury J."/>
            <person name="Pujic P."/>
            <person name="Chouaia B."/>
            <person name="Crotti E."/>
            <person name="Brusetti L."/>
            <person name="Daffonchio D."/>
            <person name="Vacherie B."/>
            <person name="Barbe V."/>
            <person name="Medigue C."/>
            <person name="Calteau A."/>
            <person name="Ghodhbane-Gtari F."/>
            <person name="Essoussi I."/>
            <person name="Nouioui I."/>
            <person name="Abbassi-Ghozzi I."/>
            <person name="Gtari M."/>
        </authorList>
    </citation>
    <scope>NUCLEOTIDE SEQUENCE [LARGE SCALE GENOMIC DNA]</scope>
    <source>
        <strain evidence="7">BC 501</strain>
    </source>
</reference>
<evidence type="ECO:0000313" key="7">
    <source>
        <dbReference type="Proteomes" id="UP000006461"/>
    </source>
</evidence>
<dbReference type="InterPro" id="IPR016169">
    <property type="entry name" value="FAD-bd_PCMH_sub2"/>
</dbReference>
<feature type="region of interest" description="Disordered" evidence="4">
    <location>
        <begin position="140"/>
        <end position="194"/>
    </location>
</feature>
<dbReference type="InterPro" id="IPR036318">
    <property type="entry name" value="FAD-bd_PCMH-like_sf"/>
</dbReference>
<evidence type="ECO:0000256" key="4">
    <source>
        <dbReference type="SAM" id="MobiDB-lite"/>
    </source>
</evidence>
<dbReference type="Pfam" id="PF00941">
    <property type="entry name" value="FAD_binding_5"/>
    <property type="match status" value="1"/>
</dbReference>
<feature type="compositionally biased region" description="Low complexity" evidence="4">
    <location>
        <begin position="162"/>
        <end position="194"/>
    </location>
</feature>
<keyword evidence="7" id="KW-1185">Reference proteome</keyword>
<keyword evidence="3" id="KW-0560">Oxidoreductase</keyword>
<dbReference type="OMA" id="SCARRAW"/>
<evidence type="ECO:0000256" key="2">
    <source>
        <dbReference type="ARBA" id="ARBA00022827"/>
    </source>
</evidence>
<evidence type="ECO:0000313" key="6">
    <source>
        <dbReference type="EMBL" id="CCH89498.1"/>
    </source>
</evidence>
<dbReference type="STRING" id="477641.MODMU_4097"/>
<dbReference type="EMBL" id="FO203431">
    <property type="protein sequence ID" value="CCH89498.1"/>
    <property type="molecule type" value="Genomic_DNA"/>
</dbReference>
<dbReference type="eggNOG" id="COG1319">
    <property type="taxonomic scope" value="Bacteria"/>
</dbReference>
<feature type="compositionally biased region" description="Pro residues" evidence="4">
    <location>
        <begin position="147"/>
        <end position="161"/>
    </location>
</feature>
<dbReference type="KEGG" id="mmar:MODMU_4097"/>
<dbReference type="GO" id="GO:0016491">
    <property type="term" value="F:oxidoreductase activity"/>
    <property type="evidence" value="ECO:0007669"/>
    <property type="project" value="UniProtKB-KW"/>
</dbReference>
<dbReference type="SUPFAM" id="SSF56176">
    <property type="entry name" value="FAD-binding/transporter-associated domain-like"/>
    <property type="match status" value="1"/>
</dbReference>
<sequence length="194" mass="19935">MKPAPFEYRRPATVAGALADLAAAEGARVLAGGQSLVPLLNLRLATPPVVVDINRVEGLDAVVEREGRVHIGATARQSAVLASELVRSRLPLVAAALARVAHPQVRARGTVVGNLCHHDPASEMPAVAVALDAEFTVVAPDGSAATSPPPTSSSAPSPSPSRPAAWSPASRSRSPRQAPAPASTRSPARPRTSR</sequence>
<dbReference type="PANTHER" id="PTHR42659:SF2">
    <property type="entry name" value="XANTHINE DEHYDROGENASE SUBUNIT C-RELATED"/>
    <property type="match status" value="1"/>
</dbReference>
<dbReference type="AlphaFoldDB" id="I4F1I5"/>
<dbReference type="Gene3D" id="3.30.465.10">
    <property type="match status" value="1"/>
</dbReference>
<evidence type="ECO:0000256" key="1">
    <source>
        <dbReference type="ARBA" id="ARBA00022630"/>
    </source>
</evidence>
<gene>
    <name evidence="6" type="ordered locus">MODMU_4097</name>
</gene>
<feature type="domain" description="FAD-binding PCMH-type" evidence="5">
    <location>
        <begin position="1"/>
        <end position="191"/>
    </location>
</feature>
<dbReference type="InterPro" id="IPR002346">
    <property type="entry name" value="Mopterin_DH_FAD-bd"/>
</dbReference>
<dbReference type="Gene3D" id="3.30.43.10">
    <property type="entry name" value="Uridine Diphospho-n-acetylenolpyruvylglucosamine Reductase, domain 2"/>
    <property type="match status" value="1"/>
</dbReference>
<keyword evidence="1" id="KW-0285">Flavoprotein</keyword>
<organism evidence="6 7">
    <name type="scientific">Modestobacter italicus (strain DSM 44449 / CECT 9708 / BC 501)</name>
    <dbReference type="NCBI Taxonomy" id="2732864"/>
    <lineage>
        <taxon>Bacteria</taxon>
        <taxon>Bacillati</taxon>
        <taxon>Actinomycetota</taxon>
        <taxon>Actinomycetes</taxon>
        <taxon>Geodermatophilales</taxon>
        <taxon>Geodermatophilaceae</taxon>
        <taxon>Modestobacter</taxon>
    </lineage>
</organism>
<dbReference type="OrthoDB" id="9793944at2"/>
<evidence type="ECO:0000256" key="3">
    <source>
        <dbReference type="ARBA" id="ARBA00023002"/>
    </source>
</evidence>
<name>I4F1I5_MODI5</name>
<proteinExistence type="predicted"/>